<accession>A0A8J7I6D4</accession>
<dbReference type="Proteomes" id="UP000662314">
    <property type="component" value="Unassembled WGS sequence"/>
</dbReference>
<protein>
    <submittedName>
        <fullName evidence="2">Uncharacterized protein</fullName>
    </submittedName>
</protein>
<evidence type="ECO:0000313" key="3">
    <source>
        <dbReference type="Proteomes" id="UP000662314"/>
    </source>
</evidence>
<evidence type="ECO:0000256" key="1">
    <source>
        <dbReference type="SAM" id="MobiDB-lite"/>
    </source>
</evidence>
<proteinExistence type="predicted"/>
<dbReference type="RefSeq" id="WP_214431213.1">
    <property type="nucleotide sequence ID" value="NZ_CAWPUQ010000024.1"/>
</dbReference>
<name>A0A8J7I6D4_9NOST</name>
<sequence>MLQRREPPFGFAVPSSRRSRPTDCSPQRTDSTLREAAEASTALSTLLYRLAVNDYKLKRAIAPHRK</sequence>
<gene>
    <name evidence="2" type="ORF">I8752_04930</name>
</gene>
<feature type="region of interest" description="Disordered" evidence="1">
    <location>
        <begin position="1"/>
        <end position="36"/>
    </location>
</feature>
<organism evidence="2 3">
    <name type="scientific">Dendronalium phyllosphericum CENA369</name>
    <dbReference type="NCBI Taxonomy" id="1725256"/>
    <lineage>
        <taxon>Bacteria</taxon>
        <taxon>Bacillati</taxon>
        <taxon>Cyanobacteriota</taxon>
        <taxon>Cyanophyceae</taxon>
        <taxon>Nostocales</taxon>
        <taxon>Nostocaceae</taxon>
        <taxon>Dendronalium</taxon>
        <taxon>Dendronalium phyllosphericum</taxon>
    </lineage>
</organism>
<comment type="caution">
    <text evidence="2">The sequence shown here is derived from an EMBL/GenBank/DDBJ whole genome shotgun (WGS) entry which is preliminary data.</text>
</comment>
<keyword evidence="3" id="KW-1185">Reference proteome</keyword>
<evidence type="ECO:0000313" key="2">
    <source>
        <dbReference type="EMBL" id="MBH8572387.1"/>
    </source>
</evidence>
<dbReference type="EMBL" id="JAECZA010000012">
    <property type="protein sequence ID" value="MBH8572387.1"/>
    <property type="molecule type" value="Genomic_DNA"/>
</dbReference>
<reference evidence="2 3" key="1">
    <citation type="journal article" date="2021" name="Int. J. Syst. Evol. Microbiol.">
        <title>Amazonocrinis nigriterrae gen. nov., sp. nov., Atlanticothrix silvestris gen. nov., sp. nov. and Dendronalium phyllosphericum gen. nov., sp. nov., nostocacean cyanobacteria from Brazilian environments.</title>
        <authorList>
            <person name="Alvarenga D.O."/>
            <person name="Andreote A.P.D."/>
            <person name="Branco L.H.Z."/>
            <person name="Delbaje E."/>
            <person name="Cruz R.B."/>
            <person name="Varani A.M."/>
            <person name="Fiore M.F."/>
        </authorList>
    </citation>
    <scope>NUCLEOTIDE SEQUENCE [LARGE SCALE GENOMIC DNA]</scope>
    <source>
        <strain evidence="2 3">CENA369</strain>
    </source>
</reference>
<dbReference type="AlphaFoldDB" id="A0A8J7I6D4"/>